<evidence type="ECO:0000313" key="1">
    <source>
        <dbReference type="EMBL" id="AIS02405.1"/>
    </source>
</evidence>
<keyword evidence="2" id="KW-1185">Reference proteome</keyword>
<reference evidence="2" key="1">
    <citation type="journal article" date="2015" name="J. Biotechnol.">
        <title>Complete genome sequence of the actinobacterium Streptomyces glaucescens GLA.O (DSM 40922) consisting of a linear chromosome and one linear plasmid.</title>
        <authorList>
            <person name="Ortseifen V."/>
            <person name="Winkler A."/>
            <person name="Albersmeier A."/>
            <person name="Wendler S."/>
            <person name="Puhler A."/>
            <person name="Kalinowski J."/>
            <person name="Ruckert C."/>
        </authorList>
    </citation>
    <scope>NUCLEOTIDE SEQUENCE [LARGE SCALE GENOMIC DNA]</scope>
    <source>
        <strain evidence="2">DSM 40922 / GLA O</strain>
    </source>
</reference>
<evidence type="ECO:0000313" key="2">
    <source>
        <dbReference type="Proteomes" id="UP000029482"/>
    </source>
</evidence>
<gene>
    <name evidence="1" type="ORF">SGLAU_32365</name>
</gene>
<protein>
    <submittedName>
        <fullName evidence="1">Uncharacterized protein</fullName>
    </submittedName>
</protein>
<accession>A0A089XMI1</accession>
<proteinExistence type="predicted"/>
<name>A0A089XMI1_STRGA</name>
<dbReference type="HOGENOM" id="CLU_2792195_0_0_11"/>
<sequence>MLLRGTGTLRGLDAARDLRAESHDAGTTAAEAALKLALAFHHAVLSHEDKVRVVIDRLRELALTGDYT</sequence>
<dbReference type="Proteomes" id="UP000029482">
    <property type="component" value="Chromosome"/>
</dbReference>
<dbReference type="AlphaFoldDB" id="A0A089XMI1"/>
<dbReference type="EMBL" id="CP009438">
    <property type="protein sequence ID" value="AIS02405.1"/>
    <property type="molecule type" value="Genomic_DNA"/>
</dbReference>
<organism evidence="1 2">
    <name type="scientific">Streptomyces glaucescens</name>
    <dbReference type="NCBI Taxonomy" id="1907"/>
    <lineage>
        <taxon>Bacteria</taxon>
        <taxon>Bacillati</taxon>
        <taxon>Actinomycetota</taxon>
        <taxon>Actinomycetes</taxon>
        <taxon>Kitasatosporales</taxon>
        <taxon>Streptomycetaceae</taxon>
        <taxon>Streptomyces</taxon>
    </lineage>
</organism>
<dbReference type="KEGG" id="sgu:SGLAU_32365"/>